<evidence type="ECO:0000256" key="6">
    <source>
        <dbReference type="RuleBase" id="RU003755"/>
    </source>
</evidence>
<dbReference type="AlphaFoldDB" id="A0A1E4TCM1"/>
<organism evidence="9 10">
    <name type="scientific">Tortispora caseinolytica NRRL Y-17796</name>
    <dbReference type="NCBI Taxonomy" id="767744"/>
    <lineage>
        <taxon>Eukaryota</taxon>
        <taxon>Fungi</taxon>
        <taxon>Dikarya</taxon>
        <taxon>Ascomycota</taxon>
        <taxon>Saccharomycotina</taxon>
        <taxon>Trigonopsidomycetes</taxon>
        <taxon>Trigonopsidales</taxon>
        <taxon>Trigonopsidaceae</taxon>
        <taxon>Tortispora</taxon>
    </lineage>
</organism>
<feature type="transmembrane region" description="Helical" evidence="8">
    <location>
        <begin position="171"/>
        <end position="191"/>
    </location>
</feature>
<name>A0A1E4TCM1_9ASCO</name>
<dbReference type="EMBL" id="KV453843">
    <property type="protein sequence ID" value="ODV89516.1"/>
    <property type="molecule type" value="Genomic_DNA"/>
</dbReference>
<dbReference type="InterPro" id="IPR018456">
    <property type="entry name" value="PTR2_symporter_CS"/>
</dbReference>
<feature type="transmembrane region" description="Helical" evidence="8">
    <location>
        <begin position="525"/>
        <end position="546"/>
    </location>
</feature>
<evidence type="ECO:0000256" key="4">
    <source>
        <dbReference type="ARBA" id="ARBA00022989"/>
    </source>
</evidence>
<evidence type="ECO:0000313" key="10">
    <source>
        <dbReference type="Proteomes" id="UP000095023"/>
    </source>
</evidence>
<evidence type="ECO:0000256" key="7">
    <source>
        <dbReference type="SAM" id="MobiDB-lite"/>
    </source>
</evidence>
<feature type="transmembrane region" description="Helical" evidence="8">
    <location>
        <begin position="381"/>
        <end position="400"/>
    </location>
</feature>
<feature type="transmembrane region" description="Helical" evidence="8">
    <location>
        <begin position="143"/>
        <end position="165"/>
    </location>
</feature>
<dbReference type="Proteomes" id="UP000095023">
    <property type="component" value="Unassembled WGS sequence"/>
</dbReference>
<accession>A0A1E4TCM1</accession>
<keyword evidence="5 8" id="KW-0472">Membrane</keyword>
<gene>
    <name evidence="9" type="ORF">CANCADRAFT_32746</name>
</gene>
<dbReference type="InterPro" id="IPR000109">
    <property type="entry name" value="POT_fam"/>
</dbReference>
<dbReference type="GO" id="GO:0071916">
    <property type="term" value="F:dipeptide transmembrane transporter activity"/>
    <property type="evidence" value="ECO:0007669"/>
    <property type="project" value="EnsemblFungi"/>
</dbReference>
<evidence type="ECO:0000256" key="2">
    <source>
        <dbReference type="ARBA" id="ARBA00005982"/>
    </source>
</evidence>
<keyword evidence="3 6" id="KW-0812">Transmembrane</keyword>
<evidence type="ECO:0008006" key="11">
    <source>
        <dbReference type="Google" id="ProtNLM"/>
    </source>
</evidence>
<dbReference type="Pfam" id="PF00854">
    <property type="entry name" value="PTR2"/>
    <property type="match status" value="1"/>
</dbReference>
<feature type="transmembrane region" description="Helical" evidence="8">
    <location>
        <begin position="233"/>
        <end position="251"/>
    </location>
</feature>
<feature type="transmembrane region" description="Helical" evidence="8">
    <location>
        <begin position="341"/>
        <end position="361"/>
    </location>
</feature>
<dbReference type="Gene3D" id="1.20.1250.20">
    <property type="entry name" value="MFS general substrate transporter like domains"/>
    <property type="match status" value="1"/>
</dbReference>
<feature type="transmembrane region" description="Helical" evidence="8">
    <location>
        <begin position="412"/>
        <end position="434"/>
    </location>
</feature>
<feature type="transmembrane region" description="Helical" evidence="8">
    <location>
        <begin position="498"/>
        <end position="519"/>
    </location>
</feature>
<dbReference type="PROSITE" id="PS01023">
    <property type="entry name" value="PTR2_2"/>
    <property type="match status" value="1"/>
</dbReference>
<proteinExistence type="inferred from homology"/>
<evidence type="ECO:0000256" key="8">
    <source>
        <dbReference type="SAM" id="Phobius"/>
    </source>
</evidence>
<keyword evidence="6" id="KW-0813">Transport</keyword>
<dbReference type="GO" id="GO:1904680">
    <property type="term" value="F:peptide transmembrane transporter activity"/>
    <property type="evidence" value="ECO:0007669"/>
    <property type="project" value="EnsemblFungi"/>
</dbReference>
<evidence type="ECO:0000256" key="3">
    <source>
        <dbReference type="ARBA" id="ARBA00022692"/>
    </source>
</evidence>
<comment type="subcellular location">
    <subcellularLocation>
        <location evidence="1 6">Membrane</location>
        <topology evidence="1 6">Multi-pass membrane protein</topology>
    </subcellularLocation>
</comment>
<dbReference type="GO" id="GO:0005886">
    <property type="term" value="C:plasma membrane"/>
    <property type="evidence" value="ECO:0007669"/>
    <property type="project" value="EnsemblFungi"/>
</dbReference>
<evidence type="ECO:0000313" key="9">
    <source>
        <dbReference type="EMBL" id="ODV89516.1"/>
    </source>
</evidence>
<evidence type="ECO:0000256" key="1">
    <source>
        <dbReference type="ARBA" id="ARBA00004141"/>
    </source>
</evidence>
<feature type="region of interest" description="Disordered" evidence="7">
    <location>
        <begin position="26"/>
        <end position="51"/>
    </location>
</feature>
<dbReference type="PANTHER" id="PTHR11654">
    <property type="entry name" value="OLIGOPEPTIDE TRANSPORTER-RELATED"/>
    <property type="match status" value="1"/>
</dbReference>
<evidence type="ECO:0000256" key="5">
    <source>
        <dbReference type="ARBA" id="ARBA00023136"/>
    </source>
</evidence>
<keyword evidence="10" id="KW-1185">Reference proteome</keyword>
<sequence>MSYPDEKLVNNEKSYIIEATSSDDTVLSAKSTERSIPAGDNGPSIDLYPDPTPDELETLRRVRDKIPFSAFIVAVVELCERFTYYGVSGPFQNYIQYNPSDLIPGKLGKGESTATALNYFYQFWTYCTPIFGAILGDQYLGKFWAIITCCCIYMVGLIVLLVTSFPFADTSASLAGLIIGMICTGFGAGGIKANVGPLIAEQYTNKRLFVKTLKSGERVLVDPRITNEVIFQIFYLCINIGALSPLVTTNLELHVSYWAAFLVPTCFFCLAFLAMFLGKRILRIKKPQGSVIPMAFRVCFQAIKHKFSMEAVKPSRDPDANYPWNDHFVEEIKRALQACKVFCLLPIYSLMYGNMSSNFVSQAGQMELHGIPNDVMSVFDSLTIIVFVPFMSAIGFPLLRKMGFKMMPVTKMTIGYFLIGISMAYAAIIQHLIYSAGPCYENPLQCPASNNGTLPNRVNVAIQIPAYIIMGMSEIFNYVTGLEYAYTKAPDSLKSFVMALYLLTNAVGAALGMAISPVAVNPKILWMYTGLAVAAVVAGIVFWFMFRHLNSKEDAMNHIDAEAEEYYEAAAFIGEEGRA</sequence>
<dbReference type="OrthoDB" id="8904098at2759"/>
<keyword evidence="4 8" id="KW-1133">Transmembrane helix</keyword>
<feature type="transmembrane region" description="Helical" evidence="8">
    <location>
        <begin position="257"/>
        <end position="277"/>
    </location>
</feature>
<dbReference type="InterPro" id="IPR036259">
    <property type="entry name" value="MFS_trans_sf"/>
</dbReference>
<dbReference type="SUPFAM" id="SSF103473">
    <property type="entry name" value="MFS general substrate transporter"/>
    <property type="match status" value="1"/>
</dbReference>
<dbReference type="GO" id="GO:0042937">
    <property type="term" value="F:tripeptide transmembrane transporter activity"/>
    <property type="evidence" value="ECO:0007669"/>
    <property type="project" value="EnsemblFungi"/>
</dbReference>
<protein>
    <recommendedName>
        <fullName evidence="11">Major facilitator superfamily (MFS) profile domain-containing protein</fullName>
    </recommendedName>
</protein>
<reference evidence="10" key="1">
    <citation type="submission" date="2016-02" db="EMBL/GenBank/DDBJ databases">
        <title>Comparative genomics of biotechnologically important yeasts.</title>
        <authorList>
            <consortium name="DOE Joint Genome Institute"/>
            <person name="Riley R."/>
            <person name="Haridas S."/>
            <person name="Wolfe K.H."/>
            <person name="Lopes M.R."/>
            <person name="Hittinger C.T."/>
            <person name="Goker M."/>
            <person name="Salamov A."/>
            <person name="Wisecaver J."/>
            <person name="Long T.M."/>
            <person name="Aerts A.L."/>
            <person name="Barry K."/>
            <person name="Choi C."/>
            <person name="Clum A."/>
            <person name="Coughlan A.Y."/>
            <person name="Deshpande S."/>
            <person name="Douglass A.P."/>
            <person name="Hanson S.J."/>
            <person name="Klenk H.-P."/>
            <person name="Labutti K."/>
            <person name="Lapidus A."/>
            <person name="Lindquist E."/>
            <person name="Lipzen A."/>
            <person name="Meier-Kolthoff J.P."/>
            <person name="Ohm R.A."/>
            <person name="Otillar R.P."/>
            <person name="Pangilinan J."/>
            <person name="Peng Y."/>
            <person name="Rokas A."/>
            <person name="Rosa C.A."/>
            <person name="Scheuner C."/>
            <person name="Sibirny A.A."/>
            <person name="Slot J.C."/>
            <person name="Stielow J.B."/>
            <person name="Sun H."/>
            <person name="Kurtzman C.P."/>
            <person name="Blackwell M."/>
            <person name="Jeffries T.W."/>
            <person name="Grigoriev I.V."/>
        </authorList>
    </citation>
    <scope>NUCLEOTIDE SEQUENCE [LARGE SCALE GENOMIC DNA]</scope>
    <source>
        <strain evidence="10">NRRL Y-17796</strain>
    </source>
</reference>
<feature type="transmembrane region" description="Helical" evidence="8">
    <location>
        <begin position="464"/>
        <end position="486"/>
    </location>
</feature>
<comment type="similarity">
    <text evidence="2 6">Belongs to the major facilitator superfamily. Proton-dependent oligopeptide transporter (POT/PTR) (TC 2.A.17) family.</text>
</comment>